<evidence type="ECO:0000259" key="3">
    <source>
        <dbReference type="PROSITE" id="PS50968"/>
    </source>
</evidence>
<keyword evidence="5" id="KW-1185">Reference proteome</keyword>
<accession>A0A7L6N3Z2</accession>
<dbReference type="CDD" id="cd06850">
    <property type="entry name" value="biotinyl_domain"/>
    <property type="match status" value="1"/>
</dbReference>
<keyword evidence="1" id="KW-0092">Biotin</keyword>
<dbReference type="InterPro" id="IPR000089">
    <property type="entry name" value="Biotin_lipoyl"/>
</dbReference>
<evidence type="ECO:0000256" key="2">
    <source>
        <dbReference type="SAM" id="MobiDB-lite"/>
    </source>
</evidence>
<evidence type="ECO:0000256" key="1">
    <source>
        <dbReference type="ARBA" id="ARBA00023267"/>
    </source>
</evidence>
<feature type="domain" description="Lipoyl-binding" evidence="3">
    <location>
        <begin position="25"/>
        <end position="111"/>
    </location>
</feature>
<name>A0A7L6N3Z2_9MOLU</name>
<gene>
    <name evidence="4" type="ORF">HF295_02990</name>
</gene>
<dbReference type="PROSITE" id="PS00188">
    <property type="entry name" value="BIOTIN"/>
    <property type="match status" value="1"/>
</dbReference>
<dbReference type="PROSITE" id="PS50968">
    <property type="entry name" value="BIOTINYL_LIPOYL"/>
    <property type="match status" value="1"/>
</dbReference>
<feature type="region of interest" description="Disordered" evidence="2">
    <location>
        <begin position="24"/>
        <end position="47"/>
    </location>
</feature>
<dbReference type="InterPro" id="IPR001882">
    <property type="entry name" value="Biotin_BS"/>
</dbReference>
<evidence type="ECO:0000313" key="5">
    <source>
        <dbReference type="Proteomes" id="UP000512167"/>
    </source>
</evidence>
<dbReference type="InterPro" id="IPR050709">
    <property type="entry name" value="Biotin_Carboxyl_Carrier/Decarb"/>
</dbReference>
<dbReference type="SUPFAM" id="SSF51230">
    <property type="entry name" value="Single hybrid motif"/>
    <property type="match status" value="1"/>
</dbReference>
<dbReference type="InterPro" id="IPR011053">
    <property type="entry name" value="Single_hybrid_motif"/>
</dbReference>
<reference evidence="4 5" key="1">
    <citation type="submission" date="2020-04" db="EMBL/GenBank/DDBJ databases">
        <authorList>
            <person name="Zheng R.K."/>
            <person name="Sun C.M."/>
        </authorList>
    </citation>
    <scope>NUCLEOTIDE SEQUENCE [LARGE SCALE GENOMIC DNA]</scope>
    <source>
        <strain evidence="5">zrk29</strain>
    </source>
</reference>
<dbReference type="Pfam" id="PF00364">
    <property type="entry name" value="Biotin_lipoyl"/>
    <property type="match status" value="1"/>
</dbReference>
<evidence type="ECO:0000313" key="4">
    <source>
        <dbReference type="EMBL" id="QLY40960.1"/>
    </source>
</evidence>
<dbReference type="EMBL" id="CP051151">
    <property type="protein sequence ID" value="QLY40960.1"/>
    <property type="molecule type" value="Genomic_DNA"/>
</dbReference>
<dbReference type="KEGG" id="tbk:HF295_02990"/>
<dbReference type="Proteomes" id="UP000512167">
    <property type="component" value="Chromosome"/>
</dbReference>
<organism evidence="4 5">
    <name type="scientific">Hujiaoplasma nucleasis</name>
    <dbReference type="NCBI Taxonomy" id="2725268"/>
    <lineage>
        <taxon>Bacteria</taxon>
        <taxon>Bacillati</taxon>
        <taxon>Mycoplasmatota</taxon>
        <taxon>Mollicutes</taxon>
        <taxon>Candidatus Izemoplasmatales</taxon>
        <taxon>Hujiaoplasmataceae</taxon>
        <taxon>Hujiaoplasma</taxon>
    </lineage>
</organism>
<sequence length="111" mass="12398">MMKIYKVKVNGKIYEVELESIEENTQEIQSPKQETKPSRNQGHAIKSPMQGTIQSILVKVGQKVKAGDSILILEAMKLENDITADQDYVIEEILVKVGDTVENNQALVKVS</sequence>
<dbReference type="AlphaFoldDB" id="A0A7L6N3Z2"/>
<dbReference type="PANTHER" id="PTHR45266:SF3">
    <property type="entry name" value="OXALOACETATE DECARBOXYLASE ALPHA CHAIN"/>
    <property type="match status" value="1"/>
</dbReference>
<dbReference type="FunFam" id="2.40.50.100:FF:000003">
    <property type="entry name" value="Acetyl-CoA carboxylase biotin carboxyl carrier protein"/>
    <property type="match status" value="1"/>
</dbReference>
<protein>
    <submittedName>
        <fullName evidence="4">Biotin/lipoyl-binding protein</fullName>
    </submittedName>
</protein>
<dbReference type="Gene3D" id="2.40.50.100">
    <property type="match status" value="1"/>
</dbReference>
<proteinExistence type="predicted"/>
<dbReference type="PANTHER" id="PTHR45266">
    <property type="entry name" value="OXALOACETATE DECARBOXYLASE ALPHA CHAIN"/>
    <property type="match status" value="1"/>
</dbReference>